<organism evidence="1 2">
    <name type="scientific">Thermosporothrix hazakensis</name>
    <dbReference type="NCBI Taxonomy" id="644383"/>
    <lineage>
        <taxon>Bacteria</taxon>
        <taxon>Bacillati</taxon>
        <taxon>Chloroflexota</taxon>
        <taxon>Ktedonobacteria</taxon>
        <taxon>Ktedonobacterales</taxon>
        <taxon>Thermosporotrichaceae</taxon>
        <taxon>Thermosporothrix</taxon>
    </lineage>
</organism>
<evidence type="ECO:0000313" key="1">
    <source>
        <dbReference type="EMBL" id="PZW25446.1"/>
    </source>
</evidence>
<dbReference type="Proteomes" id="UP000248806">
    <property type="component" value="Unassembled WGS sequence"/>
</dbReference>
<dbReference type="EMBL" id="QKUF01000018">
    <property type="protein sequence ID" value="PZW25446.1"/>
    <property type="molecule type" value="Genomic_DNA"/>
</dbReference>
<dbReference type="Gene3D" id="3.40.50.1000">
    <property type="entry name" value="HAD superfamily/HAD-like"/>
    <property type="match status" value="1"/>
</dbReference>
<evidence type="ECO:0000313" key="2">
    <source>
        <dbReference type="Proteomes" id="UP000248806"/>
    </source>
</evidence>
<keyword evidence="1" id="KW-0378">Hydrolase</keyword>
<dbReference type="PANTHER" id="PTHR46191:SF2">
    <property type="entry name" value="HALOACID DEHALOGENASE-LIKE HYDROLASE DOMAIN-CONTAINING PROTEIN 3"/>
    <property type="match status" value="1"/>
</dbReference>
<dbReference type="InterPro" id="IPR023214">
    <property type="entry name" value="HAD_sf"/>
</dbReference>
<dbReference type="GO" id="GO:0016787">
    <property type="term" value="F:hydrolase activity"/>
    <property type="evidence" value="ECO:0007669"/>
    <property type="project" value="UniProtKB-KW"/>
</dbReference>
<dbReference type="SUPFAM" id="SSF56784">
    <property type="entry name" value="HAD-like"/>
    <property type="match status" value="1"/>
</dbReference>
<dbReference type="RefSeq" id="WP_170142793.1">
    <property type="nucleotide sequence ID" value="NZ_BIFX01000001.1"/>
</dbReference>
<dbReference type="InterPro" id="IPR036412">
    <property type="entry name" value="HAD-like_sf"/>
</dbReference>
<dbReference type="InterPro" id="IPR006439">
    <property type="entry name" value="HAD-SF_hydro_IA"/>
</dbReference>
<comment type="caution">
    <text evidence="1">The sequence shown here is derived from an EMBL/GenBank/DDBJ whole genome shotgun (WGS) entry which is preliminary data.</text>
</comment>
<dbReference type="NCBIfam" id="TIGR01549">
    <property type="entry name" value="HAD-SF-IA-v1"/>
    <property type="match status" value="1"/>
</dbReference>
<protein>
    <submittedName>
        <fullName evidence="1">Putative hydrolase of the HAD superfamily</fullName>
    </submittedName>
</protein>
<reference evidence="1 2" key="1">
    <citation type="submission" date="2018-06" db="EMBL/GenBank/DDBJ databases">
        <title>Genomic Encyclopedia of Archaeal and Bacterial Type Strains, Phase II (KMG-II): from individual species to whole genera.</title>
        <authorList>
            <person name="Goeker M."/>
        </authorList>
    </citation>
    <scope>NUCLEOTIDE SEQUENCE [LARGE SCALE GENOMIC DNA]</scope>
    <source>
        <strain evidence="1 2">ATCC BAA-1881</strain>
    </source>
</reference>
<dbReference type="InterPro" id="IPR044924">
    <property type="entry name" value="HAD-SF_hydro_IA_REG-2-like_cap"/>
</dbReference>
<dbReference type="PANTHER" id="PTHR46191">
    <property type="match status" value="1"/>
</dbReference>
<accession>A0A326U399</accession>
<name>A0A326U399_THEHA</name>
<dbReference type="SFLD" id="SFLDS00003">
    <property type="entry name" value="Haloacid_Dehalogenase"/>
    <property type="match status" value="1"/>
</dbReference>
<dbReference type="Gene3D" id="1.10.150.720">
    <property type="entry name" value="Haloacid dehalogenase-like hydrolase"/>
    <property type="match status" value="1"/>
</dbReference>
<dbReference type="InterPro" id="IPR051828">
    <property type="entry name" value="HAD-like_hydrolase_domain"/>
</dbReference>
<keyword evidence="2" id="KW-1185">Reference proteome</keyword>
<dbReference type="PRINTS" id="PR00413">
    <property type="entry name" value="HADHALOGNASE"/>
</dbReference>
<dbReference type="Pfam" id="PF00702">
    <property type="entry name" value="Hydrolase"/>
    <property type="match status" value="1"/>
</dbReference>
<sequence>MPIEHPQSIRTIFFDAGFTLLRPTRTTPEICQEVAQQLGLHIHLEQIQGRMREAEGYFLQQQRANRHTWASEQAIQAFWVDYYQNLLRPFVEEDDEERLHQLAFEITQEFDKHTHWEPYSDVLPTLNALKERDYTMGVISDWGISLGPILRELRLIPYFDCVLISATAQYAKPSPMLYQMALERADAIPDYTVHIGDTYVQDVLGARSAGITPILLDRRKQLNEQSVDCLLIHSLFGLLDLLEIPYQSDALTL</sequence>
<dbReference type="AlphaFoldDB" id="A0A326U399"/>
<dbReference type="SFLD" id="SFLDG01129">
    <property type="entry name" value="C1.5:_HAD__Beta-PGM__Phosphata"/>
    <property type="match status" value="1"/>
</dbReference>
<proteinExistence type="predicted"/>
<gene>
    <name evidence="1" type="ORF">EI42_04290</name>
</gene>